<reference evidence="9" key="1">
    <citation type="submission" date="2024-03" db="EMBL/GenBank/DDBJ databases">
        <title>WGS assembly of Saponaria officinalis var. Norfolk2.</title>
        <authorList>
            <person name="Jenkins J."/>
            <person name="Shu S."/>
            <person name="Grimwood J."/>
            <person name="Barry K."/>
            <person name="Goodstein D."/>
            <person name="Schmutz J."/>
            <person name="Leebens-Mack J."/>
            <person name="Osbourn A."/>
        </authorList>
    </citation>
    <scope>NUCLEOTIDE SEQUENCE [LARGE SCALE GENOMIC DNA]</scope>
    <source>
        <strain evidence="9">JIC</strain>
    </source>
</reference>
<proteinExistence type="predicted"/>
<comment type="caution">
    <text evidence="9">The sequence shown here is derived from an EMBL/GenBank/DDBJ whole genome shotgun (WGS) entry which is preliminary data.</text>
</comment>
<dbReference type="AlphaFoldDB" id="A0AAW1J5R2"/>
<keyword evidence="4" id="KW-0238">DNA-binding</keyword>
<feature type="domain" description="TF-B3" evidence="8">
    <location>
        <begin position="322"/>
        <end position="419"/>
    </location>
</feature>
<evidence type="ECO:0000256" key="5">
    <source>
        <dbReference type="ARBA" id="ARBA00023163"/>
    </source>
</evidence>
<sequence>MQKMVVVGDGESSDTQSLCNHSRRFIQPLRPGFLDTFVSHSSFFFFFFRILHPDKRVHVLLQSIPRPFVKQLEGDLKGHSLQTVVLMSEHEPQRHWVVSVEGGGFFSVGWKDFCVHLDFQIGDFLVFTYHSHLLFHVSVFDPVSACERLLPSSTPDTLGPKANQVDLTATSETEAEQSLPEKDHLSCFVNLTSYNFRNSIIFLPVGFAREHGLHFRKCEMMIIDAQRREWEVSLNYKKSDGQSYIKRGWKSFLTENRLKPGNVLRLQFLKGGTCPTLKCYRENEIGEESNTTCKTTPEKAHDEDVTTTATSSPEQDESQHVTCYVNLSSYSVKNSIVYLSARFVRASNLKRRNCEVKVVDEEEKTWKASLGFKKTTYEAYICRGWRDIKNANRFRVGDVLCFQLLEAGKCPVFRCFRSSRGKKTRFAKARRRPVRAA</sequence>
<evidence type="ECO:0000256" key="2">
    <source>
        <dbReference type="ARBA" id="ARBA00022737"/>
    </source>
</evidence>
<keyword evidence="5" id="KW-0804">Transcription</keyword>
<dbReference type="PANTHER" id="PTHR31674">
    <property type="entry name" value="B3 DOMAIN-CONTAINING PROTEIN REM-LIKE 3-RELATED"/>
    <property type="match status" value="1"/>
</dbReference>
<feature type="domain" description="TF-B3" evidence="8">
    <location>
        <begin position="47"/>
        <end position="143"/>
    </location>
</feature>
<dbReference type="EMBL" id="JBDFQZ010000008">
    <property type="protein sequence ID" value="KAK9698203.1"/>
    <property type="molecule type" value="Genomic_DNA"/>
</dbReference>
<dbReference type="SMART" id="SM01019">
    <property type="entry name" value="B3"/>
    <property type="match status" value="3"/>
</dbReference>
<keyword evidence="10" id="KW-1185">Reference proteome</keyword>
<evidence type="ECO:0000256" key="1">
    <source>
        <dbReference type="ARBA" id="ARBA00004123"/>
    </source>
</evidence>
<evidence type="ECO:0000313" key="10">
    <source>
        <dbReference type="Proteomes" id="UP001443914"/>
    </source>
</evidence>
<dbReference type="InterPro" id="IPR015300">
    <property type="entry name" value="DNA-bd_pseudobarrel_sf"/>
</dbReference>
<feature type="domain" description="TF-B3" evidence="8">
    <location>
        <begin position="186"/>
        <end position="283"/>
    </location>
</feature>
<dbReference type="InterPro" id="IPR039218">
    <property type="entry name" value="REM_fam"/>
</dbReference>
<evidence type="ECO:0000256" key="4">
    <source>
        <dbReference type="ARBA" id="ARBA00023125"/>
    </source>
</evidence>
<evidence type="ECO:0000256" key="6">
    <source>
        <dbReference type="ARBA" id="ARBA00023242"/>
    </source>
</evidence>
<dbReference type="SUPFAM" id="SSF101936">
    <property type="entry name" value="DNA-binding pseudobarrel domain"/>
    <property type="match status" value="3"/>
</dbReference>
<organism evidence="9 10">
    <name type="scientific">Saponaria officinalis</name>
    <name type="common">Common soapwort</name>
    <name type="synonym">Lychnis saponaria</name>
    <dbReference type="NCBI Taxonomy" id="3572"/>
    <lineage>
        <taxon>Eukaryota</taxon>
        <taxon>Viridiplantae</taxon>
        <taxon>Streptophyta</taxon>
        <taxon>Embryophyta</taxon>
        <taxon>Tracheophyta</taxon>
        <taxon>Spermatophyta</taxon>
        <taxon>Magnoliopsida</taxon>
        <taxon>eudicotyledons</taxon>
        <taxon>Gunneridae</taxon>
        <taxon>Pentapetalae</taxon>
        <taxon>Caryophyllales</taxon>
        <taxon>Caryophyllaceae</taxon>
        <taxon>Caryophylleae</taxon>
        <taxon>Saponaria</taxon>
    </lineage>
</organism>
<dbReference type="GO" id="GO:0005634">
    <property type="term" value="C:nucleus"/>
    <property type="evidence" value="ECO:0007669"/>
    <property type="project" value="UniProtKB-SubCell"/>
</dbReference>
<accession>A0AAW1J5R2</accession>
<evidence type="ECO:0000256" key="7">
    <source>
        <dbReference type="SAM" id="MobiDB-lite"/>
    </source>
</evidence>
<name>A0AAW1J5R2_SAPOF</name>
<dbReference type="GO" id="GO:0003677">
    <property type="term" value="F:DNA binding"/>
    <property type="evidence" value="ECO:0007669"/>
    <property type="project" value="UniProtKB-KW"/>
</dbReference>
<dbReference type="Gene3D" id="2.40.330.10">
    <property type="entry name" value="DNA-binding pseudobarrel domain"/>
    <property type="match status" value="3"/>
</dbReference>
<dbReference type="Pfam" id="PF02362">
    <property type="entry name" value="B3"/>
    <property type="match status" value="3"/>
</dbReference>
<feature type="region of interest" description="Disordered" evidence="7">
    <location>
        <begin position="290"/>
        <end position="314"/>
    </location>
</feature>
<keyword evidence="3" id="KW-0805">Transcription regulation</keyword>
<protein>
    <recommendedName>
        <fullName evidence="8">TF-B3 domain-containing protein</fullName>
    </recommendedName>
</protein>
<dbReference type="Proteomes" id="UP001443914">
    <property type="component" value="Unassembled WGS sequence"/>
</dbReference>
<dbReference type="PROSITE" id="PS50863">
    <property type="entry name" value="B3"/>
    <property type="match status" value="3"/>
</dbReference>
<dbReference type="CDD" id="cd10017">
    <property type="entry name" value="B3_DNA"/>
    <property type="match status" value="3"/>
</dbReference>
<gene>
    <name evidence="9" type="ORF">RND81_08G088800</name>
</gene>
<evidence type="ECO:0000256" key="3">
    <source>
        <dbReference type="ARBA" id="ARBA00023015"/>
    </source>
</evidence>
<dbReference type="InterPro" id="IPR003340">
    <property type="entry name" value="B3_DNA-bd"/>
</dbReference>
<comment type="subcellular location">
    <subcellularLocation>
        <location evidence="1">Nucleus</location>
    </subcellularLocation>
</comment>
<dbReference type="PANTHER" id="PTHR31674:SF62">
    <property type="entry name" value="B3 DOMAIN-CONTAINING PROTEIN REM14-RELATED"/>
    <property type="match status" value="1"/>
</dbReference>
<evidence type="ECO:0000259" key="8">
    <source>
        <dbReference type="PROSITE" id="PS50863"/>
    </source>
</evidence>
<evidence type="ECO:0000313" key="9">
    <source>
        <dbReference type="EMBL" id="KAK9698203.1"/>
    </source>
</evidence>
<keyword evidence="6" id="KW-0539">Nucleus</keyword>
<keyword evidence="2" id="KW-0677">Repeat</keyword>